<reference evidence="1" key="1">
    <citation type="submission" date="2021-06" db="EMBL/GenBank/DDBJ databases">
        <authorList>
            <person name="Kallberg Y."/>
            <person name="Tangrot J."/>
            <person name="Rosling A."/>
        </authorList>
    </citation>
    <scope>NUCLEOTIDE SEQUENCE</scope>
    <source>
        <strain evidence="1">IL203A</strain>
    </source>
</reference>
<proteinExistence type="predicted"/>
<sequence>PAQNNGPLTISSSISYLNDSSSSETQDLNNNNITYPNIHTYGTNESFQNAFIDQSFLLPPSSFVHEGLIQNDELDLSRNATLSFINHLIDSSSFEITDNNNNTPLSVHPYETTEIFQNTFID</sequence>
<evidence type="ECO:0000313" key="2">
    <source>
        <dbReference type="Proteomes" id="UP000789702"/>
    </source>
</evidence>
<keyword evidence="2" id="KW-1185">Reference proteome</keyword>
<organism evidence="1 2">
    <name type="scientific">Dentiscutata heterogama</name>
    <dbReference type="NCBI Taxonomy" id="1316150"/>
    <lineage>
        <taxon>Eukaryota</taxon>
        <taxon>Fungi</taxon>
        <taxon>Fungi incertae sedis</taxon>
        <taxon>Mucoromycota</taxon>
        <taxon>Glomeromycotina</taxon>
        <taxon>Glomeromycetes</taxon>
        <taxon>Diversisporales</taxon>
        <taxon>Gigasporaceae</taxon>
        <taxon>Dentiscutata</taxon>
    </lineage>
</organism>
<dbReference type="EMBL" id="CAJVPU010037645">
    <property type="protein sequence ID" value="CAG8732950.1"/>
    <property type="molecule type" value="Genomic_DNA"/>
</dbReference>
<protein>
    <submittedName>
        <fullName evidence="1">12445_t:CDS:1</fullName>
    </submittedName>
</protein>
<gene>
    <name evidence="1" type="ORF">DHETER_LOCUS13551</name>
</gene>
<comment type="caution">
    <text evidence="1">The sequence shown here is derived from an EMBL/GenBank/DDBJ whole genome shotgun (WGS) entry which is preliminary data.</text>
</comment>
<dbReference type="Proteomes" id="UP000789702">
    <property type="component" value="Unassembled WGS sequence"/>
</dbReference>
<feature type="non-terminal residue" evidence="1">
    <location>
        <position position="1"/>
    </location>
</feature>
<evidence type="ECO:0000313" key="1">
    <source>
        <dbReference type="EMBL" id="CAG8732950.1"/>
    </source>
</evidence>
<accession>A0ACA9Q3W1</accession>
<name>A0ACA9Q3W1_9GLOM</name>